<evidence type="ECO:0000313" key="2">
    <source>
        <dbReference type="EMBL" id="PSR33439.1"/>
    </source>
</evidence>
<dbReference type="PANTHER" id="PTHR38095:SF1">
    <property type="entry name" value="ANAEROBIC DIMETHYL SULFOXIDE REDUCTASE CHAIN YNFH"/>
    <property type="match status" value="1"/>
</dbReference>
<sequence length="335" mass="36104">MRPTTPLLLITVLQGLSGGITLAIAAFSFLLPPASDSILRNALLLSFAIAVIGGISSFFHMHRPQAGKYILRRLKTSWLSREALTTGIYAMILGVVALGPLVLPVNSWWYWVGGVLASIAALAAMFVTAMLYATIPAMRSWHSPLTVLSMMAVGLSSGGYAMLALLGESHLAAAVHRLAIFMLLATIVVAGVKLLQWKLFRDARRSLNAATGTGMPRAPYRIIDTGTTRPPYHTQTQVWPDLPVSLRGGLEAVVVLTMVLLPLGVIVATLDGTGAGLLTVLGAISFLFGTFVERWLFFGDATHSSKVWFVDQEKVGSRVATNRPSPALVHRFRNM</sequence>
<dbReference type="PANTHER" id="PTHR38095">
    <property type="entry name" value="ANAEROBIC DIMETHYL SULFOXIDE REDUCTASE CHAIN YNFH"/>
    <property type="match status" value="1"/>
</dbReference>
<feature type="transmembrane region" description="Helical" evidence="1">
    <location>
        <begin position="83"/>
        <end position="102"/>
    </location>
</feature>
<dbReference type="InterPro" id="IPR007059">
    <property type="entry name" value="DmsC"/>
</dbReference>
<keyword evidence="1" id="KW-0472">Membrane</keyword>
<dbReference type="GO" id="GO:0005886">
    <property type="term" value="C:plasma membrane"/>
    <property type="evidence" value="ECO:0007669"/>
    <property type="project" value="TreeGrafter"/>
</dbReference>
<accession>A0A2T2XG21</accession>
<dbReference type="Pfam" id="PF04976">
    <property type="entry name" value="DmsC"/>
    <property type="match status" value="1"/>
</dbReference>
<keyword evidence="1" id="KW-0812">Transmembrane</keyword>
<feature type="transmembrane region" description="Helical" evidence="1">
    <location>
        <begin position="42"/>
        <end position="62"/>
    </location>
</feature>
<feature type="transmembrane region" description="Helical" evidence="1">
    <location>
        <begin position="276"/>
        <end position="297"/>
    </location>
</feature>
<feature type="transmembrane region" description="Helical" evidence="1">
    <location>
        <begin position="145"/>
        <end position="166"/>
    </location>
</feature>
<feature type="transmembrane region" description="Helical" evidence="1">
    <location>
        <begin position="178"/>
        <end position="195"/>
    </location>
</feature>
<feature type="transmembrane region" description="Helical" evidence="1">
    <location>
        <begin position="252"/>
        <end position="270"/>
    </location>
</feature>
<dbReference type="GO" id="GO:0019645">
    <property type="term" value="P:anaerobic electron transport chain"/>
    <property type="evidence" value="ECO:0007669"/>
    <property type="project" value="InterPro"/>
</dbReference>
<dbReference type="AlphaFoldDB" id="A0A2T2XG21"/>
<dbReference type="GO" id="GO:0009390">
    <property type="term" value="C:dimethyl sulfoxide reductase complex"/>
    <property type="evidence" value="ECO:0007669"/>
    <property type="project" value="TreeGrafter"/>
</dbReference>
<evidence type="ECO:0000313" key="3">
    <source>
        <dbReference type="Proteomes" id="UP000242972"/>
    </source>
</evidence>
<protein>
    <submittedName>
        <fullName evidence="2">DMSO reductase</fullName>
    </submittedName>
</protein>
<name>A0A2T2XG21_9FIRM</name>
<reference evidence="2 3" key="1">
    <citation type="journal article" date="2014" name="BMC Genomics">
        <title>Comparison of environmental and isolate Sulfobacillus genomes reveals diverse carbon, sulfur, nitrogen, and hydrogen metabolisms.</title>
        <authorList>
            <person name="Justice N.B."/>
            <person name="Norman A."/>
            <person name="Brown C.T."/>
            <person name="Singh A."/>
            <person name="Thomas B.C."/>
            <person name="Banfield J.F."/>
        </authorList>
    </citation>
    <scope>NUCLEOTIDE SEQUENCE [LARGE SCALE GENOMIC DNA]</scope>
    <source>
        <strain evidence="2">AMDSBA4</strain>
    </source>
</reference>
<evidence type="ECO:0000256" key="1">
    <source>
        <dbReference type="SAM" id="Phobius"/>
    </source>
</evidence>
<gene>
    <name evidence="2" type="ORF">C7B46_09760</name>
</gene>
<dbReference type="GO" id="GO:0009389">
    <property type="term" value="F:dimethyl sulfoxide reductase activity"/>
    <property type="evidence" value="ECO:0007669"/>
    <property type="project" value="TreeGrafter"/>
</dbReference>
<dbReference type="EMBL" id="PXYW01000020">
    <property type="protein sequence ID" value="PSR33439.1"/>
    <property type="molecule type" value="Genomic_DNA"/>
</dbReference>
<organism evidence="2 3">
    <name type="scientific">Sulfobacillus benefaciens</name>
    <dbReference type="NCBI Taxonomy" id="453960"/>
    <lineage>
        <taxon>Bacteria</taxon>
        <taxon>Bacillati</taxon>
        <taxon>Bacillota</taxon>
        <taxon>Clostridia</taxon>
        <taxon>Eubacteriales</taxon>
        <taxon>Clostridiales Family XVII. Incertae Sedis</taxon>
        <taxon>Sulfobacillus</taxon>
    </lineage>
</organism>
<comment type="caution">
    <text evidence="2">The sequence shown here is derived from an EMBL/GenBank/DDBJ whole genome shotgun (WGS) entry which is preliminary data.</text>
</comment>
<feature type="transmembrane region" description="Helical" evidence="1">
    <location>
        <begin position="108"/>
        <end position="133"/>
    </location>
</feature>
<feature type="transmembrane region" description="Helical" evidence="1">
    <location>
        <begin position="7"/>
        <end position="30"/>
    </location>
</feature>
<dbReference type="Gene3D" id="1.20.1630.10">
    <property type="entry name" value="Formate dehydrogenase/DMSO reductase domain"/>
    <property type="match status" value="1"/>
</dbReference>
<dbReference type="Proteomes" id="UP000242972">
    <property type="component" value="Unassembled WGS sequence"/>
</dbReference>
<keyword evidence="1" id="KW-1133">Transmembrane helix</keyword>
<proteinExistence type="predicted"/>